<organism evidence="1 2">
    <name type="scientific">Caldalkalibacillus thermarum (strain TA2.A1)</name>
    <dbReference type="NCBI Taxonomy" id="986075"/>
    <lineage>
        <taxon>Bacteria</taxon>
        <taxon>Bacillati</taxon>
        <taxon>Bacillota</taxon>
        <taxon>Bacilli</taxon>
        <taxon>Bacillales</taxon>
        <taxon>Bacillaceae</taxon>
        <taxon>Caldalkalibacillus</taxon>
    </lineage>
</organism>
<dbReference type="AlphaFoldDB" id="A0A8X8IAL9"/>
<proteinExistence type="predicted"/>
<evidence type="ECO:0008006" key="3">
    <source>
        <dbReference type="Google" id="ProtNLM"/>
    </source>
</evidence>
<sequence length="90" mass="10644">MVISVIEGYTLIEHISWDNFHEGNTLQASVEAYRTRFGCYPEAVIADQLYRTRENRQYCQARHWLRSLFVFFCYMVLLTSSRKKLVCQAA</sequence>
<dbReference type="RefSeq" id="WP_222822863.1">
    <property type="nucleotide sequence ID" value="NZ_CP082237.1"/>
</dbReference>
<protein>
    <recommendedName>
        <fullName evidence="3">Transposase</fullName>
    </recommendedName>
</protein>
<keyword evidence="2" id="KW-1185">Reference proteome</keyword>
<dbReference type="EMBL" id="CP082237">
    <property type="protein sequence ID" value="QZT34109.1"/>
    <property type="molecule type" value="Genomic_DNA"/>
</dbReference>
<evidence type="ECO:0000313" key="1">
    <source>
        <dbReference type="EMBL" id="QZT34109.1"/>
    </source>
</evidence>
<gene>
    <name evidence="1" type="ORF">HUR95_01390</name>
</gene>
<dbReference type="Proteomes" id="UP000825179">
    <property type="component" value="Chromosome"/>
</dbReference>
<evidence type="ECO:0000313" key="2">
    <source>
        <dbReference type="Proteomes" id="UP000825179"/>
    </source>
</evidence>
<reference evidence="1 2" key="1">
    <citation type="journal article" date="2020" name="Extremophiles">
        <title>Genomic analysis of Caldalkalibacillus thermarum TA2.A1 reveals aerobic alkaliphilic metabolism and evolutionary hallmarks linking alkaliphilic bacteria and plant life.</title>
        <authorList>
            <person name="de Jong S.I."/>
            <person name="van den Broek M.A."/>
            <person name="Merkel A.Y."/>
            <person name="de la Torre Cortes P."/>
            <person name="Kalamorz F."/>
            <person name="Cook G.M."/>
            <person name="van Loosdrecht M.C.M."/>
            <person name="McMillan D.G.G."/>
        </authorList>
    </citation>
    <scope>NUCLEOTIDE SEQUENCE [LARGE SCALE GENOMIC DNA]</scope>
    <source>
        <strain evidence="1 2">TA2.A1</strain>
    </source>
</reference>
<name>A0A8X8IAL9_CALTT</name>
<dbReference type="KEGG" id="cthu:HUR95_01390"/>
<accession>A0A8X8IAL9</accession>